<dbReference type="GO" id="GO:0005886">
    <property type="term" value="C:plasma membrane"/>
    <property type="evidence" value="ECO:0007669"/>
    <property type="project" value="TreeGrafter"/>
</dbReference>
<keyword evidence="3" id="KW-0833">Ubl conjugation pathway</keyword>
<keyword evidence="4" id="KW-0862">Zinc</keyword>
<evidence type="ECO:0000256" key="1">
    <source>
        <dbReference type="ARBA" id="ARBA00022723"/>
    </source>
</evidence>
<evidence type="ECO:0000256" key="5">
    <source>
        <dbReference type="PROSITE-ProRule" id="PRU00175"/>
    </source>
</evidence>
<evidence type="ECO:0000259" key="7">
    <source>
        <dbReference type="PROSITE" id="PS50089"/>
    </source>
</evidence>
<accession>A0A7S4HAU9</accession>
<organism evidence="8">
    <name type="scientific">Guillardia theta</name>
    <name type="common">Cryptophyte</name>
    <name type="synonym">Cryptomonas phi</name>
    <dbReference type="NCBI Taxonomy" id="55529"/>
    <lineage>
        <taxon>Eukaryota</taxon>
        <taxon>Cryptophyceae</taxon>
        <taxon>Pyrenomonadales</taxon>
        <taxon>Geminigeraceae</taxon>
        <taxon>Guillardia</taxon>
    </lineage>
</organism>
<reference evidence="8" key="1">
    <citation type="submission" date="2021-01" db="EMBL/GenBank/DDBJ databases">
        <authorList>
            <person name="Corre E."/>
            <person name="Pelletier E."/>
            <person name="Niang G."/>
            <person name="Scheremetjew M."/>
            <person name="Finn R."/>
            <person name="Kale V."/>
            <person name="Holt S."/>
            <person name="Cochrane G."/>
            <person name="Meng A."/>
            <person name="Brown T."/>
            <person name="Cohen L."/>
        </authorList>
    </citation>
    <scope>NUCLEOTIDE SEQUENCE</scope>
    <source>
        <strain evidence="8">CCMP 2712</strain>
    </source>
</reference>
<evidence type="ECO:0000256" key="4">
    <source>
        <dbReference type="ARBA" id="ARBA00022833"/>
    </source>
</evidence>
<sequence length="426" mass="48575">MEALGRFLLGHKRQKNDDVVDLTVEAPAAREEPYHHNPVRAHQAEAFIDLTEWEADVATSSSSSVSVAQEEDVVTSTKRRRGWSRSLVESPPIEIEDGEEEDVIKVVANTRTSPRNEGEDDSPGCDHEKESLTRAYLDRLLQDQTLFRCVNPACKQIFERMEESHKPPERIAPDGQLLSEKHALHLQKCRYRCSSCRENFCLDCKTMPYHTGKTCEEHKESLAKVRCKYCNTVLPWRGSSQEAVCTSEDCIRRKNKACGKRLTCGHNCDGIAREKRCLPCLTCNDKGAEFCNLCWIEDLRAAPCVQLRCGHIFHWHCISKRLELRWTSSKISFTFAKCALCSAMVEHPSFDSTMNKIIKLKTRVEEAALERLKYEGLSKGDQATDLQLANSRYQFYLCHRCQRPYFGGALAPSFTIPRLLTFSFQA</sequence>
<evidence type="ECO:0000256" key="2">
    <source>
        <dbReference type="ARBA" id="ARBA00022771"/>
    </source>
</evidence>
<gene>
    <name evidence="8" type="ORF">GTHE00462_LOCUS2445</name>
</gene>
<feature type="domain" description="RING-type" evidence="7">
    <location>
        <begin position="291"/>
        <end position="342"/>
    </location>
</feature>
<dbReference type="InterPro" id="IPR002867">
    <property type="entry name" value="IBR_dom"/>
</dbReference>
<dbReference type="SMART" id="SM00184">
    <property type="entry name" value="RING"/>
    <property type="match status" value="1"/>
</dbReference>
<dbReference type="CDD" id="cd16463">
    <property type="entry name" value="RING-H2_PHR"/>
    <property type="match status" value="1"/>
</dbReference>
<dbReference type="EMBL" id="HBKN01002877">
    <property type="protein sequence ID" value="CAE2193134.1"/>
    <property type="molecule type" value="Transcribed_RNA"/>
</dbReference>
<name>A0A7S4HAU9_GUITH</name>
<keyword evidence="2 5" id="KW-0863">Zinc-finger</keyword>
<evidence type="ECO:0000256" key="3">
    <source>
        <dbReference type="ARBA" id="ARBA00022786"/>
    </source>
</evidence>
<evidence type="ECO:0000256" key="6">
    <source>
        <dbReference type="SAM" id="MobiDB-lite"/>
    </source>
</evidence>
<protein>
    <recommendedName>
        <fullName evidence="7">RING-type domain-containing protein</fullName>
    </recommendedName>
</protein>
<dbReference type="Gene3D" id="3.30.40.10">
    <property type="entry name" value="Zinc/RING finger domain, C3HC4 (zinc finger)"/>
    <property type="match status" value="1"/>
</dbReference>
<dbReference type="PROSITE" id="PS50089">
    <property type="entry name" value="ZF_RING_2"/>
    <property type="match status" value="1"/>
</dbReference>
<dbReference type="GO" id="GO:0005634">
    <property type="term" value="C:nucleus"/>
    <property type="evidence" value="ECO:0007669"/>
    <property type="project" value="TreeGrafter"/>
</dbReference>
<dbReference type="GO" id="GO:0061630">
    <property type="term" value="F:ubiquitin protein ligase activity"/>
    <property type="evidence" value="ECO:0007669"/>
    <property type="project" value="TreeGrafter"/>
</dbReference>
<dbReference type="SUPFAM" id="SSF57850">
    <property type="entry name" value="RING/U-box"/>
    <property type="match status" value="1"/>
</dbReference>
<evidence type="ECO:0000313" key="8">
    <source>
        <dbReference type="EMBL" id="CAE2193134.1"/>
    </source>
</evidence>
<dbReference type="AlphaFoldDB" id="A0A7S4HAU9"/>
<dbReference type="Pfam" id="PF01485">
    <property type="entry name" value="IBR"/>
    <property type="match status" value="1"/>
</dbReference>
<keyword evidence="1" id="KW-0479">Metal-binding</keyword>
<feature type="region of interest" description="Disordered" evidence="6">
    <location>
        <begin position="109"/>
        <end position="128"/>
    </location>
</feature>
<dbReference type="InterPro" id="IPR001841">
    <property type="entry name" value="Znf_RING"/>
</dbReference>
<dbReference type="PANTHER" id="PTHR45943">
    <property type="entry name" value="E3 UBIQUITIN-PROTEIN LIGASE MYCBP2"/>
    <property type="match status" value="1"/>
</dbReference>
<proteinExistence type="predicted"/>
<dbReference type="InterPro" id="IPR013083">
    <property type="entry name" value="Znf_RING/FYVE/PHD"/>
</dbReference>
<dbReference type="PANTHER" id="PTHR45943:SF2">
    <property type="entry name" value="RING-TYPE DOMAIN-CONTAINING PROTEIN"/>
    <property type="match status" value="1"/>
</dbReference>
<dbReference type="GO" id="GO:0008270">
    <property type="term" value="F:zinc ion binding"/>
    <property type="evidence" value="ECO:0007669"/>
    <property type="project" value="UniProtKB-KW"/>
</dbReference>